<evidence type="ECO:0000313" key="6">
    <source>
        <dbReference type="EMBL" id="GHC93041.1"/>
    </source>
</evidence>
<sequence length="1117" mass="118857">MQKHTHARTQVRARRSLTVALAVLALGAGALPTAMADPVEPPPVPASSVWGKKDAPKLPIPPVKVGTNKAPAPVAEAAVSKDRAAWRAAQKQRARSSHKARLAAPAAPLLADVPKGQGDVPWHRISDFRITDALVARVNYSTGNLMLAATDFDVPGVGQSLQLTRTYNSIDAPWGKVSQRWWQGWERYAQVSDTEFAWFDATGASVRFTKKADGTYTTPAGYSKDLKANADGTFTLTDRKSGSKDTYSAGGTLTKVTDRNNGTITVTQHDEGTEHKGFKLTETRSGRWIDLVKTDASQWQAKDHTGRTAVFDLNPAGDLAKTTDTSGKSTVFGYDSSRRLTMITTPDGRVTNFGYDAQNRVTSMQRATAFNGNAHTGPTYSYTYETNKTKVTDPEQHTTTYELNADGGVTKTIDALGHSRSSTYDANHNVKTATDAMGVGGTPGNETAYGWDARNNPTSAKLPTGATSTVGGYATKAGRDVPGTMESADGEKTSFTYDAAGNTESVAVSGAGGGTEKYTYNKATPTCGGFEGQRCTVTDARGKVTKFQYDAKGNLIEVTPPAPLGKTTYTYDALGRVDTSVDGRGVNSVFTYDTRDRITEVSSSTTTVTYVYDGDGNLSRRTDDGGLIKYAFDPLSRETIRTLQDGSQTELTYTAAGNVDTYKDPAGLTDYTYDAANRLTTLKDPTGKTTTYAYNNNDRRTKTTYPGGTVQDTTLDKSGRPTLIKATSPKGTLTNTSYTYSYVAGTATKDGTKIRTSTDGVMGLTKTYTYDSAGRFSYSEEKKGTTLAASYQYCYDAAGNLTSQGSAKGCPSGIALTYNDASQITSRAGSTAGWGYDKAGNETDGASGVERARTGGVWSDHSQQTSVTVAGKKYTGLYGSTDQSERLFYGDTTMHNGPLGLSAKTDPTGDMGFNREASGTLNSMTTGGKSYYYLTDALGSVLALADETGAKVNEYRYSPRGVDGTFTEKVPQPYRFVGGYQDPTGLYHLKARYYDPRIGRFTSPDPSGQEKNPYLYAEGDPVNRIDPSGTLSLKSFAGKAMKKLGTASDILAIGEFGAQMAEGQYKEAAGTALSFAADKAFTAGCTALTSGAGAVPCAVGGMAVGELTNAAYEKATS</sequence>
<evidence type="ECO:0000256" key="1">
    <source>
        <dbReference type="ARBA" id="ARBA00022737"/>
    </source>
</evidence>
<reference evidence="6" key="1">
    <citation type="journal article" date="2014" name="Int. J. Syst. Evol. Microbiol.">
        <title>Complete genome sequence of Corynebacterium casei LMG S-19264T (=DSM 44701T), isolated from a smear-ripened cheese.</title>
        <authorList>
            <consortium name="US DOE Joint Genome Institute (JGI-PGF)"/>
            <person name="Walter F."/>
            <person name="Albersmeier A."/>
            <person name="Kalinowski J."/>
            <person name="Ruckert C."/>
        </authorList>
    </citation>
    <scope>NUCLEOTIDE SEQUENCE</scope>
    <source>
        <strain evidence="6">JCM 4637</strain>
    </source>
</reference>
<evidence type="ECO:0000259" key="5">
    <source>
        <dbReference type="Pfam" id="PF25023"/>
    </source>
</evidence>
<evidence type="ECO:0000259" key="4">
    <source>
        <dbReference type="Pfam" id="PF20148"/>
    </source>
</evidence>
<comment type="caution">
    <text evidence="6">The sequence shown here is derived from an EMBL/GenBank/DDBJ whole genome shotgun (WGS) entry which is preliminary data.</text>
</comment>
<dbReference type="Pfam" id="PF20148">
    <property type="entry name" value="DUF6531"/>
    <property type="match status" value="1"/>
</dbReference>
<dbReference type="Pfam" id="PF05593">
    <property type="entry name" value="RHS_repeat"/>
    <property type="match status" value="2"/>
</dbReference>
<dbReference type="NCBIfam" id="TIGR01643">
    <property type="entry name" value="YD_repeat_2x"/>
    <property type="match status" value="4"/>
</dbReference>
<keyword evidence="1" id="KW-0677">Repeat</keyword>
<reference evidence="6" key="2">
    <citation type="submission" date="2020-09" db="EMBL/GenBank/DDBJ databases">
        <authorList>
            <person name="Sun Q."/>
            <person name="Ohkuma M."/>
        </authorList>
    </citation>
    <scope>NUCLEOTIDE SEQUENCE</scope>
    <source>
        <strain evidence="6">JCM 4637</strain>
    </source>
</reference>
<feature type="domain" description="Teneurin-like YD-shell" evidence="5">
    <location>
        <begin position="537"/>
        <end position="623"/>
    </location>
</feature>
<dbReference type="AlphaFoldDB" id="A0A918WXM1"/>
<protein>
    <submittedName>
        <fullName evidence="6">Type IV secretion protein Rhs</fullName>
    </submittedName>
</protein>
<feature type="signal peptide" evidence="3">
    <location>
        <begin position="1"/>
        <end position="36"/>
    </location>
</feature>
<proteinExistence type="predicted"/>
<evidence type="ECO:0000256" key="2">
    <source>
        <dbReference type="SAM" id="MobiDB-lite"/>
    </source>
</evidence>
<dbReference type="RefSeq" id="WP_229897839.1">
    <property type="nucleotide sequence ID" value="NZ_BMVC01000005.1"/>
</dbReference>
<feature type="region of interest" description="Disordered" evidence="2">
    <location>
        <begin position="456"/>
        <end position="484"/>
    </location>
</feature>
<accession>A0A918WXM1</accession>
<dbReference type="InterPro" id="IPR056823">
    <property type="entry name" value="TEN-like_YD-shell"/>
</dbReference>
<dbReference type="NCBIfam" id="TIGR03696">
    <property type="entry name" value="Rhs_assc_core"/>
    <property type="match status" value="1"/>
</dbReference>
<evidence type="ECO:0000256" key="3">
    <source>
        <dbReference type="SAM" id="SignalP"/>
    </source>
</evidence>
<evidence type="ECO:0000313" key="7">
    <source>
        <dbReference type="Proteomes" id="UP000638353"/>
    </source>
</evidence>
<feature type="compositionally biased region" description="Polar residues" evidence="2">
    <location>
        <begin position="456"/>
        <end position="470"/>
    </location>
</feature>
<name>A0A918WXM1_9ACTN</name>
<feature type="domain" description="Teneurin-like YD-shell" evidence="5">
    <location>
        <begin position="764"/>
        <end position="1007"/>
    </location>
</feature>
<dbReference type="InterPro" id="IPR022385">
    <property type="entry name" value="Rhs_assc_core"/>
</dbReference>
<dbReference type="Gene3D" id="2.180.10.10">
    <property type="entry name" value="RHS repeat-associated core"/>
    <property type="match status" value="2"/>
</dbReference>
<dbReference type="PANTHER" id="PTHR32305:SF15">
    <property type="entry name" value="PROTEIN RHSA-RELATED"/>
    <property type="match status" value="1"/>
</dbReference>
<feature type="chain" id="PRO_5037001846" evidence="3">
    <location>
        <begin position="37"/>
        <end position="1117"/>
    </location>
</feature>
<keyword evidence="3" id="KW-0732">Signal</keyword>
<dbReference type="EMBL" id="BMVC01000005">
    <property type="protein sequence ID" value="GHC93041.1"/>
    <property type="molecule type" value="Genomic_DNA"/>
</dbReference>
<organism evidence="6 7">
    <name type="scientific">Streptomyces finlayi</name>
    <dbReference type="NCBI Taxonomy" id="67296"/>
    <lineage>
        <taxon>Bacteria</taxon>
        <taxon>Bacillati</taxon>
        <taxon>Actinomycetota</taxon>
        <taxon>Actinomycetes</taxon>
        <taxon>Kitasatosporales</taxon>
        <taxon>Streptomycetaceae</taxon>
        <taxon>Streptomyces</taxon>
    </lineage>
</organism>
<dbReference type="Pfam" id="PF25023">
    <property type="entry name" value="TEN_YD-shell"/>
    <property type="match status" value="2"/>
</dbReference>
<dbReference type="Proteomes" id="UP000638353">
    <property type="component" value="Unassembled WGS sequence"/>
</dbReference>
<dbReference type="InterPro" id="IPR031325">
    <property type="entry name" value="RHS_repeat"/>
</dbReference>
<dbReference type="InterPro" id="IPR050708">
    <property type="entry name" value="T6SS_VgrG/RHS"/>
</dbReference>
<dbReference type="PANTHER" id="PTHR32305">
    <property type="match status" value="1"/>
</dbReference>
<dbReference type="InterPro" id="IPR045351">
    <property type="entry name" value="DUF6531"/>
</dbReference>
<dbReference type="InterPro" id="IPR006530">
    <property type="entry name" value="YD"/>
</dbReference>
<feature type="domain" description="DUF6531" evidence="4">
    <location>
        <begin position="138"/>
        <end position="208"/>
    </location>
</feature>
<gene>
    <name evidence="6" type="ORF">GCM10010334_29630</name>
</gene>